<evidence type="ECO:0008006" key="3">
    <source>
        <dbReference type="Google" id="ProtNLM"/>
    </source>
</evidence>
<reference evidence="1 2" key="1">
    <citation type="submission" date="2020-08" db="EMBL/GenBank/DDBJ databases">
        <title>Genomic Encyclopedia of Type Strains, Phase IV (KMG-IV): sequencing the most valuable type-strain genomes for metagenomic binning, comparative biology and taxonomic classification.</title>
        <authorList>
            <person name="Goeker M."/>
        </authorList>
    </citation>
    <scope>NUCLEOTIDE SEQUENCE [LARGE SCALE GENOMIC DNA]</scope>
    <source>
        <strain evidence="1 2">DSM 100397</strain>
    </source>
</reference>
<proteinExistence type="predicted"/>
<keyword evidence="2" id="KW-1185">Reference proteome</keyword>
<name>A0ABR6DM14_9FLAO</name>
<sequence>MCWFLWWLSHSVVVWAVVLGCVSYPQENGIVLGLLRQVLAAIGQLDDSIALIWLSVNYFFLHLLHETSEAYTNVLFISVPAGIDGLAVQ</sequence>
<comment type="caution">
    <text evidence="1">The sequence shown here is derived from an EMBL/GenBank/DDBJ whole genome shotgun (WGS) entry which is preliminary data.</text>
</comment>
<protein>
    <recommendedName>
        <fullName evidence="3">Secreted protein</fullName>
    </recommendedName>
</protein>
<gene>
    <name evidence="1" type="ORF">GGR22_000844</name>
</gene>
<dbReference type="Proteomes" id="UP000555003">
    <property type="component" value="Unassembled WGS sequence"/>
</dbReference>
<organism evidence="1 2">
    <name type="scientific">Flavobacterium gossypii</name>
    <dbReference type="NCBI Taxonomy" id="1646119"/>
    <lineage>
        <taxon>Bacteria</taxon>
        <taxon>Pseudomonadati</taxon>
        <taxon>Bacteroidota</taxon>
        <taxon>Flavobacteriia</taxon>
        <taxon>Flavobacteriales</taxon>
        <taxon>Flavobacteriaceae</taxon>
        <taxon>Flavobacterium</taxon>
    </lineage>
</organism>
<evidence type="ECO:0000313" key="1">
    <source>
        <dbReference type="EMBL" id="MBA9072718.1"/>
    </source>
</evidence>
<accession>A0ABR6DM14</accession>
<dbReference type="EMBL" id="JACJIS010000001">
    <property type="protein sequence ID" value="MBA9072718.1"/>
    <property type="molecule type" value="Genomic_DNA"/>
</dbReference>
<evidence type="ECO:0000313" key="2">
    <source>
        <dbReference type="Proteomes" id="UP000555003"/>
    </source>
</evidence>